<dbReference type="STRING" id="50990.A0A4Y7PT43"/>
<proteinExistence type="predicted"/>
<accession>A0A4Y7PT43</accession>
<evidence type="ECO:0000256" key="2">
    <source>
        <dbReference type="SAM" id="SignalP"/>
    </source>
</evidence>
<evidence type="ECO:0008006" key="5">
    <source>
        <dbReference type="Google" id="ProtNLM"/>
    </source>
</evidence>
<dbReference type="CDD" id="cd22191">
    <property type="entry name" value="DPBB_RlpA_EXP_N-like"/>
    <property type="match status" value="1"/>
</dbReference>
<gene>
    <name evidence="3" type="ORF">BD410DRAFT_728304</name>
</gene>
<dbReference type="InterPro" id="IPR036908">
    <property type="entry name" value="RlpA-like_sf"/>
</dbReference>
<name>A0A4Y7PT43_9AGAM</name>
<protein>
    <recommendedName>
        <fullName evidence="5">RlpA-like protein double-psi beta-barrel domain-containing protein</fullName>
    </recommendedName>
</protein>
<sequence length="140" mass="15150">MKLSHTSLFAVTFLASVVCALAVPVATAAQNGTIDKRVDHTGRATFFNTEGVVGVCGHKDQDSDHIVAVSPQHFGNGGNCEQWVRITANGQSHFGQTRDVCPGCGIDSLDLSTSLFEEFMPLDVGFFEMTWHFMPKGFTP</sequence>
<dbReference type="VEuPathDB" id="FungiDB:BD410DRAFT_728304"/>
<dbReference type="PANTHER" id="PTHR31836">
    <property type="match status" value="1"/>
</dbReference>
<evidence type="ECO:0000256" key="1">
    <source>
        <dbReference type="ARBA" id="ARBA00022729"/>
    </source>
</evidence>
<keyword evidence="1 2" id="KW-0732">Signal</keyword>
<feature type="chain" id="PRO_5021292049" description="RlpA-like protein double-psi beta-barrel domain-containing protein" evidence="2">
    <location>
        <begin position="23"/>
        <end position="140"/>
    </location>
</feature>
<dbReference type="Gene3D" id="2.40.40.10">
    <property type="entry name" value="RlpA-like domain"/>
    <property type="match status" value="1"/>
</dbReference>
<reference evidence="3 4" key="1">
    <citation type="submission" date="2018-06" db="EMBL/GenBank/DDBJ databases">
        <title>A transcriptomic atlas of mushroom development highlights an independent origin of complex multicellularity.</title>
        <authorList>
            <consortium name="DOE Joint Genome Institute"/>
            <person name="Krizsan K."/>
            <person name="Almasi E."/>
            <person name="Merenyi Z."/>
            <person name="Sahu N."/>
            <person name="Viragh M."/>
            <person name="Koszo T."/>
            <person name="Mondo S."/>
            <person name="Kiss B."/>
            <person name="Balint B."/>
            <person name="Kues U."/>
            <person name="Barry K."/>
            <person name="Hegedus J.C."/>
            <person name="Henrissat B."/>
            <person name="Johnson J."/>
            <person name="Lipzen A."/>
            <person name="Ohm R."/>
            <person name="Nagy I."/>
            <person name="Pangilinan J."/>
            <person name="Yan J."/>
            <person name="Xiong Y."/>
            <person name="Grigoriev I.V."/>
            <person name="Hibbett D.S."/>
            <person name="Nagy L.G."/>
        </authorList>
    </citation>
    <scope>NUCLEOTIDE SEQUENCE [LARGE SCALE GENOMIC DNA]</scope>
    <source>
        <strain evidence="3 4">SZMC22713</strain>
    </source>
</reference>
<keyword evidence="4" id="KW-1185">Reference proteome</keyword>
<dbReference type="EMBL" id="ML170206">
    <property type="protein sequence ID" value="TDL18587.1"/>
    <property type="molecule type" value="Genomic_DNA"/>
</dbReference>
<dbReference type="PANTHER" id="PTHR31836:SF25">
    <property type="entry name" value="RLPA-LIKE PROTEIN DOUBLE-PSI BETA-BARREL DOMAIN-CONTAINING PROTEIN"/>
    <property type="match status" value="1"/>
</dbReference>
<feature type="signal peptide" evidence="2">
    <location>
        <begin position="1"/>
        <end position="22"/>
    </location>
</feature>
<evidence type="ECO:0000313" key="4">
    <source>
        <dbReference type="Proteomes" id="UP000294933"/>
    </source>
</evidence>
<dbReference type="Proteomes" id="UP000294933">
    <property type="component" value="Unassembled WGS sequence"/>
</dbReference>
<dbReference type="OrthoDB" id="406505at2759"/>
<dbReference type="InterPro" id="IPR051477">
    <property type="entry name" value="Expansin_CellWall"/>
</dbReference>
<organism evidence="3 4">
    <name type="scientific">Rickenella mellea</name>
    <dbReference type="NCBI Taxonomy" id="50990"/>
    <lineage>
        <taxon>Eukaryota</taxon>
        <taxon>Fungi</taxon>
        <taxon>Dikarya</taxon>
        <taxon>Basidiomycota</taxon>
        <taxon>Agaricomycotina</taxon>
        <taxon>Agaricomycetes</taxon>
        <taxon>Hymenochaetales</taxon>
        <taxon>Rickenellaceae</taxon>
        <taxon>Rickenella</taxon>
    </lineage>
</organism>
<evidence type="ECO:0000313" key="3">
    <source>
        <dbReference type="EMBL" id="TDL18587.1"/>
    </source>
</evidence>
<dbReference type="AlphaFoldDB" id="A0A4Y7PT43"/>
<dbReference type="SUPFAM" id="SSF50685">
    <property type="entry name" value="Barwin-like endoglucanases"/>
    <property type="match status" value="1"/>
</dbReference>